<protein>
    <submittedName>
        <fullName evidence="1">Uncharacterized protein</fullName>
    </submittedName>
</protein>
<comment type="caution">
    <text evidence="1">The sequence shown here is derived from an EMBL/GenBank/DDBJ whole genome shotgun (WGS) entry which is preliminary data.</text>
</comment>
<dbReference type="AlphaFoldDB" id="X0TYZ0"/>
<dbReference type="EMBL" id="BARS01014968">
    <property type="protein sequence ID" value="GAF98474.1"/>
    <property type="molecule type" value="Genomic_DNA"/>
</dbReference>
<organism evidence="1">
    <name type="scientific">marine sediment metagenome</name>
    <dbReference type="NCBI Taxonomy" id="412755"/>
    <lineage>
        <taxon>unclassified sequences</taxon>
        <taxon>metagenomes</taxon>
        <taxon>ecological metagenomes</taxon>
    </lineage>
</organism>
<gene>
    <name evidence="1" type="ORF">S01H1_24850</name>
</gene>
<reference evidence="1" key="1">
    <citation type="journal article" date="2014" name="Front. Microbiol.">
        <title>High frequency of phylogenetically diverse reductive dehalogenase-homologous genes in deep subseafloor sedimentary metagenomes.</title>
        <authorList>
            <person name="Kawai M."/>
            <person name="Futagami T."/>
            <person name="Toyoda A."/>
            <person name="Takaki Y."/>
            <person name="Nishi S."/>
            <person name="Hori S."/>
            <person name="Arai W."/>
            <person name="Tsubouchi T."/>
            <person name="Morono Y."/>
            <person name="Uchiyama I."/>
            <person name="Ito T."/>
            <person name="Fujiyama A."/>
            <person name="Inagaki F."/>
            <person name="Takami H."/>
        </authorList>
    </citation>
    <scope>NUCLEOTIDE SEQUENCE</scope>
    <source>
        <strain evidence="1">Expedition CK06-06</strain>
    </source>
</reference>
<feature type="non-terminal residue" evidence="1">
    <location>
        <position position="1"/>
    </location>
</feature>
<accession>X0TYZ0</accession>
<proteinExistence type="predicted"/>
<name>X0TYZ0_9ZZZZ</name>
<evidence type="ECO:0000313" key="1">
    <source>
        <dbReference type="EMBL" id="GAF98474.1"/>
    </source>
</evidence>
<sequence length="44" mass="4929">KDKSFARQVSRENIMRCEEIGIPLSEFLTMGVEAMQSVGQEIGL</sequence>